<dbReference type="Gene3D" id="3.30.950.10">
    <property type="entry name" value="Methyltransferase, Cobalt-precorrin-4 Transmethylase, Domain 2"/>
    <property type="match status" value="1"/>
</dbReference>
<dbReference type="PANTHER" id="PTHR43182">
    <property type="entry name" value="COBALT-PRECORRIN-6B C(15)-METHYLTRANSFERASE (DECARBOXYLATING)"/>
    <property type="match status" value="1"/>
</dbReference>
<dbReference type="SUPFAM" id="SSF53335">
    <property type="entry name" value="S-adenosyl-L-methionine-dependent methyltransferases"/>
    <property type="match status" value="1"/>
</dbReference>
<keyword evidence="3 7" id="KW-0489">Methyltransferase</keyword>
<dbReference type="InterPro" id="IPR000878">
    <property type="entry name" value="4pyrrol_Mease"/>
</dbReference>
<dbReference type="CDD" id="cd11644">
    <property type="entry name" value="Precorrin-6Y-MT"/>
    <property type="match status" value="1"/>
</dbReference>
<dbReference type="GO" id="GO:0016994">
    <property type="term" value="F:precorrin-6A reductase activity"/>
    <property type="evidence" value="ECO:0007669"/>
    <property type="project" value="InterPro"/>
</dbReference>
<dbReference type="PANTHER" id="PTHR43182:SF1">
    <property type="entry name" value="COBALT-PRECORRIN-7 C(5)-METHYLTRANSFERASE"/>
    <property type="match status" value="1"/>
</dbReference>
<dbReference type="GO" id="GO:0008276">
    <property type="term" value="F:protein methyltransferase activity"/>
    <property type="evidence" value="ECO:0007669"/>
    <property type="project" value="InterPro"/>
</dbReference>
<comment type="pathway">
    <text evidence="1">Cofactor biosynthesis; adenosylcobalamin biosynthesis.</text>
</comment>
<evidence type="ECO:0000256" key="4">
    <source>
        <dbReference type="ARBA" id="ARBA00022679"/>
    </source>
</evidence>
<dbReference type="InterPro" id="IPR035996">
    <property type="entry name" value="4pyrrol_Methylase_sf"/>
</dbReference>
<dbReference type="CDD" id="cd02440">
    <property type="entry name" value="AdoMet_MTases"/>
    <property type="match status" value="1"/>
</dbReference>
<reference evidence="7 8" key="1">
    <citation type="submission" date="2019-07" db="EMBL/GenBank/DDBJ databases">
        <authorList>
            <person name="Hibberd C M."/>
            <person name="Gehrig L. J."/>
            <person name="Chang H.-W."/>
            <person name="Venkatesh S."/>
        </authorList>
    </citation>
    <scope>NUCLEOTIDE SEQUENCE [LARGE SCALE GENOMIC DNA]</scope>
    <source>
        <strain evidence="7">Blautia_luti_SSTS_Bg7063</strain>
    </source>
</reference>
<dbReference type="NCBIfam" id="TIGR02467">
    <property type="entry name" value="CbiE"/>
    <property type="match status" value="1"/>
</dbReference>
<sequence length="657" mass="72023">MYKAIVFAGTTEGYALCEFLAENHVPVYACAATEYGGSLLKENEFLHVSAGRLKTEDMEELFRREAPEIVLDATHPYAAEVTKNIRTACENGSIRYQRVLRPEGEKNREAIYVESTEKAAELLSGTEGNIFLTTGSKELSKFTVIPDYQERLFARVLSIPSVISSCAELGIEGKHLIGMQGPFSTEINEAMLRQFQCSYLVTKDTGLAGGFPEKMEACQHCGVIPVIIGRPLQEEGLSLPEARVFLAKRFGLTLSQRVSLVGIGMGAEKTLTLEGKKAFDEAELLIGAKRMTDAVQRPGQMVLHEYRSDKIVEYIKTHPQYRTVAIALSGDVGFYSGARKLMDLLDGDVQVICGISSVVYFMAKIGLSWDDARIVSAHGRDCNLIALIRHNPKVFSILGTEDGVALLASRLVAYGMGDVTLYVGENLSYENEKIFHASAAELTEYRGDALSVVTACNEKAVPLPAVHGICDEEFLRGKAPMTKEEVRTVSLSKLRLQEDSVCYDVGAGTGSVSVEMALRAWKGQVYAIEKKEDALALLKENRRKFATDNLEIVPGTAPEAMVELPVPTHAFIGGSSGNMNEIIRLLLDKNPGVRIVINCITLETVTEAMNAIRDFSLTDVDIVQLSAARSKSIGRYHMMMGENPIYIISCSGRGEEI</sequence>
<dbReference type="SUPFAM" id="SSF53790">
    <property type="entry name" value="Tetrapyrrole methylase"/>
    <property type="match status" value="1"/>
</dbReference>
<evidence type="ECO:0000259" key="6">
    <source>
        <dbReference type="Pfam" id="PF00590"/>
    </source>
</evidence>
<evidence type="ECO:0000256" key="3">
    <source>
        <dbReference type="ARBA" id="ARBA00022603"/>
    </source>
</evidence>
<keyword evidence="5" id="KW-0949">S-adenosyl-L-methionine</keyword>
<keyword evidence="8" id="KW-1185">Reference proteome</keyword>
<protein>
    <submittedName>
        <fullName evidence="7">Putative cobalt-precorrin-6Y C(15)-methyltransferase [decarboxylating]</fullName>
        <ecNumber evidence="7">2.1.1.-</ecNumber>
    </submittedName>
</protein>
<evidence type="ECO:0000256" key="1">
    <source>
        <dbReference type="ARBA" id="ARBA00004953"/>
    </source>
</evidence>
<proteinExistence type="predicted"/>
<organism evidence="7 8">
    <name type="scientific">Blautia luti</name>
    <dbReference type="NCBI Taxonomy" id="89014"/>
    <lineage>
        <taxon>Bacteria</taxon>
        <taxon>Bacillati</taxon>
        <taxon>Bacillota</taxon>
        <taxon>Clostridia</taxon>
        <taxon>Lachnospirales</taxon>
        <taxon>Lachnospiraceae</taxon>
        <taxon>Blautia</taxon>
    </lineage>
</organism>
<dbReference type="InterPro" id="IPR014777">
    <property type="entry name" value="4pyrrole_Mease_sub1"/>
</dbReference>
<evidence type="ECO:0000256" key="5">
    <source>
        <dbReference type="ARBA" id="ARBA00022691"/>
    </source>
</evidence>
<dbReference type="PROSITE" id="PS51014">
    <property type="entry name" value="COBK_CBIJ"/>
    <property type="match status" value="1"/>
</dbReference>
<dbReference type="InterPro" id="IPR003723">
    <property type="entry name" value="Precorrin-6x_reduct"/>
</dbReference>
<dbReference type="UniPathway" id="UPA00148"/>
<dbReference type="InterPro" id="IPR012818">
    <property type="entry name" value="CbiE"/>
</dbReference>
<dbReference type="GO" id="GO:0009236">
    <property type="term" value="P:cobalamin biosynthetic process"/>
    <property type="evidence" value="ECO:0007669"/>
    <property type="project" value="UniProtKB-UniPathway"/>
</dbReference>
<dbReference type="EC" id="2.1.1.-" evidence="7"/>
<keyword evidence="4 7" id="KW-0808">Transferase</keyword>
<name>A0A564VQR1_9FIRM</name>
<dbReference type="AlphaFoldDB" id="A0A564VQR1"/>
<dbReference type="Proteomes" id="UP000408482">
    <property type="component" value="Unassembled WGS sequence"/>
</dbReference>
<dbReference type="Gene3D" id="3.40.1010.10">
    <property type="entry name" value="Cobalt-precorrin-4 Transmethylase, Domain 1"/>
    <property type="match status" value="1"/>
</dbReference>
<dbReference type="InterPro" id="IPR050714">
    <property type="entry name" value="Cobalamin_biosynth_MTase"/>
</dbReference>
<dbReference type="Pfam" id="PF02571">
    <property type="entry name" value="CbiJ"/>
    <property type="match status" value="1"/>
</dbReference>
<evidence type="ECO:0000313" key="8">
    <source>
        <dbReference type="Proteomes" id="UP000408482"/>
    </source>
</evidence>
<evidence type="ECO:0000256" key="2">
    <source>
        <dbReference type="ARBA" id="ARBA00022573"/>
    </source>
</evidence>
<dbReference type="EMBL" id="CABHNW010000045">
    <property type="protein sequence ID" value="VUX34760.1"/>
    <property type="molecule type" value="Genomic_DNA"/>
</dbReference>
<evidence type="ECO:0000313" key="7">
    <source>
        <dbReference type="EMBL" id="VUX34760.1"/>
    </source>
</evidence>
<dbReference type="Pfam" id="PF00590">
    <property type="entry name" value="TP_methylase"/>
    <property type="match status" value="1"/>
</dbReference>
<dbReference type="InterPro" id="IPR014008">
    <property type="entry name" value="Cbl_synth_MTase_CbiT"/>
</dbReference>
<gene>
    <name evidence="7" type="primary">cbiT</name>
    <name evidence="7" type="ORF">RSSSTS7063_02777</name>
</gene>
<dbReference type="RefSeq" id="WP_144093242.1">
    <property type="nucleotide sequence ID" value="NZ_CABHMX010000023.1"/>
</dbReference>
<dbReference type="InterPro" id="IPR029063">
    <property type="entry name" value="SAM-dependent_MTases_sf"/>
</dbReference>
<dbReference type="NCBIfam" id="TIGR02469">
    <property type="entry name" value="CbiT"/>
    <property type="match status" value="1"/>
</dbReference>
<dbReference type="GO" id="GO:0032259">
    <property type="term" value="P:methylation"/>
    <property type="evidence" value="ECO:0007669"/>
    <property type="project" value="UniProtKB-KW"/>
</dbReference>
<dbReference type="Gene3D" id="3.40.50.150">
    <property type="entry name" value="Vaccinia Virus protein VP39"/>
    <property type="match status" value="1"/>
</dbReference>
<dbReference type="NCBIfam" id="TIGR00715">
    <property type="entry name" value="precor6x_red"/>
    <property type="match status" value="1"/>
</dbReference>
<dbReference type="InterPro" id="IPR014776">
    <property type="entry name" value="4pyrrole_Mease_sub2"/>
</dbReference>
<keyword evidence="2" id="KW-0169">Cobalamin biosynthesis</keyword>
<feature type="domain" description="Tetrapyrrole methylase" evidence="6">
    <location>
        <begin position="258"/>
        <end position="442"/>
    </location>
</feature>
<accession>A0A564VQR1</accession>